<dbReference type="GO" id="GO:0017168">
    <property type="term" value="F:5-oxoprolinase (ATP-hydrolyzing) activity"/>
    <property type="evidence" value="ECO:0007669"/>
    <property type="project" value="TreeGrafter"/>
</dbReference>
<dbReference type="InterPro" id="IPR045079">
    <property type="entry name" value="Oxoprolinase-like"/>
</dbReference>
<dbReference type="EMBL" id="UINC01000679">
    <property type="protein sequence ID" value="SUZ59453.1"/>
    <property type="molecule type" value="Genomic_DNA"/>
</dbReference>
<dbReference type="GO" id="GO:0005829">
    <property type="term" value="C:cytosol"/>
    <property type="evidence" value="ECO:0007669"/>
    <property type="project" value="TreeGrafter"/>
</dbReference>
<dbReference type="AlphaFoldDB" id="A0A381P1A6"/>
<dbReference type="GO" id="GO:0006749">
    <property type="term" value="P:glutathione metabolic process"/>
    <property type="evidence" value="ECO:0007669"/>
    <property type="project" value="TreeGrafter"/>
</dbReference>
<evidence type="ECO:0000313" key="3">
    <source>
        <dbReference type="EMBL" id="SUZ59453.1"/>
    </source>
</evidence>
<name>A0A381P1A6_9ZZZZ</name>
<accession>A0A381P1A6</accession>
<dbReference type="PANTHER" id="PTHR11365">
    <property type="entry name" value="5-OXOPROLINASE RELATED"/>
    <property type="match status" value="1"/>
</dbReference>
<feature type="region of interest" description="Disordered" evidence="1">
    <location>
        <begin position="396"/>
        <end position="420"/>
    </location>
</feature>
<protein>
    <recommendedName>
        <fullName evidence="2">Hydantoinase B/oxoprolinase domain-containing protein</fullName>
    </recommendedName>
</protein>
<evidence type="ECO:0000256" key="1">
    <source>
        <dbReference type="SAM" id="MobiDB-lite"/>
    </source>
</evidence>
<gene>
    <name evidence="3" type="ORF">METZ01_LOCUS12307</name>
</gene>
<feature type="domain" description="Hydantoinase B/oxoprolinase" evidence="2">
    <location>
        <begin position="7"/>
        <end position="523"/>
    </location>
</feature>
<evidence type="ECO:0000259" key="2">
    <source>
        <dbReference type="Pfam" id="PF02538"/>
    </source>
</evidence>
<organism evidence="3">
    <name type="scientific">marine metagenome</name>
    <dbReference type="NCBI Taxonomy" id="408172"/>
    <lineage>
        <taxon>unclassified sequences</taxon>
        <taxon>metagenomes</taxon>
        <taxon>ecological metagenomes</taxon>
    </lineage>
</organism>
<reference evidence="3" key="1">
    <citation type="submission" date="2018-05" db="EMBL/GenBank/DDBJ databases">
        <authorList>
            <person name="Lanie J.A."/>
            <person name="Ng W.-L."/>
            <person name="Kazmierczak K.M."/>
            <person name="Andrzejewski T.M."/>
            <person name="Davidsen T.M."/>
            <person name="Wayne K.J."/>
            <person name="Tettelin H."/>
            <person name="Glass J.I."/>
            <person name="Rusch D."/>
            <person name="Podicherti R."/>
            <person name="Tsui H.-C.T."/>
            <person name="Winkler M.E."/>
        </authorList>
    </citation>
    <scope>NUCLEOTIDE SEQUENCE</scope>
</reference>
<proteinExistence type="predicted"/>
<sequence length="573" mass="62761">MTVMPVDPIKFEVIRNALTQAAEEMAIALRRSAYSTNVKTRQDFSCAFFDKNLRSVSQAFTQPVHLGSFVRHVPIAVTRYGPQNLAPGDMILSNDPYGGGVHLNDISLIGPVHWRGRLVGYTACLAHHVDVGGGAPASVGAFREVFQEGIIIPPIKFVTQGELDDDLFRLVLSQIRSKRETAGDFRAQIASNRTGAIRINEIIDKYGLDDFDYYINEIIEYTDRRTKAEVAKLPKGVFSAKGFVDNDGFTDEVVNLKVKVTIDDDGVKFDTTGSDPQRRAPVNSTFAQTFSACAYALRALMDKDLPVNDGFYRYVHVNAPEGTVTNCVHPAPVVGGWETHVRLNDLIFEALAPALPDAVCAGTKSMQCHSGFGGHNHETGEYYCFLETLAGGYGARSKSDGPDAVQSHGQNTENAPIEETESNYPVRITRYELVPDSEGPGEFRGGLGLRRDYMFPEEATFTILADRDKAGPRGLFGGERGSTSVYALIKNNVEQHLSSKTTLQLDPGDVISYRTSGGGGYGPAFNRDPQAILDDVLQGKISINRARERYGVEISLSSQKVDMASTEDLRRGQ</sequence>
<dbReference type="InterPro" id="IPR003692">
    <property type="entry name" value="Hydantoinase_B"/>
</dbReference>
<dbReference type="Pfam" id="PF02538">
    <property type="entry name" value="Hydantoinase_B"/>
    <property type="match status" value="1"/>
</dbReference>
<dbReference type="PANTHER" id="PTHR11365:SF23">
    <property type="entry name" value="HYPOTHETICAL 5-OXOPROLINASE (EUROFUNG)-RELATED"/>
    <property type="match status" value="1"/>
</dbReference>